<dbReference type="Proteomes" id="UP000242381">
    <property type="component" value="Unassembled WGS sequence"/>
</dbReference>
<gene>
    <name evidence="1" type="ORF">BCV71DRAFT_233457</name>
</gene>
<organism evidence="1 2">
    <name type="scientific">Rhizopus microsporus</name>
    <dbReference type="NCBI Taxonomy" id="58291"/>
    <lineage>
        <taxon>Eukaryota</taxon>
        <taxon>Fungi</taxon>
        <taxon>Fungi incertae sedis</taxon>
        <taxon>Mucoromycota</taxon>
        <taxon>Mucoromycotina</taxon>
        <taxon>Mucoromycetes</taxon>
        <taxon>Mucorales</taxon>
        <taxon>Mucorineae</taxon>
        <taxon>Rhizopodaceae</taxon>
        <taxon>Rhizopus</taxon>
    </lineage>
</organism>
<reference evidence="1 2" key="1">
    <citation type="journal article" date="2016" name="Proc. Natl. Acad. Sci. U.S.A.">
        <title>Lipid metabolic changes in an early divergent fungus govern the establishment of a mutualistic symbiosis with endobacteria.</title>
        <authorList>
            <person name="Lastovetsky O.A."/>
            <person name="Gaspar M.L."/>
            <person name="Mondo S.J."/>
            <person name="LaButti K.M."/>
            <person name="Sandor L."/>
            <person name="Grigoriev I.V."/>
            <person name="Henry S.A."/>
            <person name="Pawlowska T.E."/>
        </authorList>
    </citation>
    <scope>NUCLEOTIDE SEQUENCE [LARGE SCALE GENOMIC DNA]</scope>
    <source>
        <strain evidence="1 2">ATCC 11559</strain>
    </source>
</reference>
<evidence type="ECO:0000313" key="2">
    <source>
        <dbReference type="Proteomes" id="UP000242381"/>
    </source>
</evidence>
<protein>
    <submittedName>
        <fullName evidence="1">Uncharacterized protein</fullName>
    </submittedName>
</protein>
<dbReference type="AlphaFoldDB" id="A0A1X0S6Z3"/>
<proteinExistence type="predicted"/>
<evidence type="ECO:0000313" key="1">
    <source>
        <dbReference type="EMBL" id="ORE20087.1"/>
    </source>
</evidence>
<sequence>MITILLIPITTTETEPTRKALASQRIYQACGGPFLPWDYIDLKEYPELFPVKMTCALLFCFISGHSEIYLSVFFLKPQPIYPCAPRRVFRRLLTSRTVLGGTMVLNIMRPMDETLYSVVITRQKHVFFFFTLYQLANTWCAQKQANSTVAKSNVWAFLPMFKEIYKTKA</sequence>
<name>A0A1X0S6Z3_RHIZD</name>
<accession>A0A1X0S6Z3</accession>
<dbReference type="EMBL" id="KV921299">
    <property type="protein sequence ID" value="ORE20087.1"/>
    <property type="molecule type" value="Genomic_DNA"/>
</dbReference>